<gene>
    <name evidence="7" type="ORF">ENQ20_15430</name>
</gene>
<comment type="subcellular location">
    <subcellularLocation>
        <location evidence="5">Cell membrane</location>
        <topology evidence="5">Multi-pass membrane protein</topology>
    </subcellularLocation>
    <subcellularLocation>
        <location evidence="1">Membrane</location>
        <topology evidence="1">Multi-pass membrane protein</topology>
    </subcellularLocation>
</comment>
<keyword evidence="3 5" id="KW-1133">Transmembrane helix</keyword>
<feature type="domain" description="ABC transmembrane type-1" evidence="6">
    <location>
        <begin position="69"/>
        <end position="282"/>
    </location>
</feature>
<feature type="transmembrane region" description="Helical" evidence="5">
    <location>
        <begin position="12"/>
        <end position="34"/>
    </location>
</feature>
<keyword evidence="5" id="KW-0813">Transport</keyword>
<accession>A0A7C1FHH3</accession>
<evidence type="ECO:0000256" key="2">
    <source>
        <dbReference type="ARBA" id="ARBA00022692"/>
    </source>
</evidence>
<feature type="transmembrane region" description="Helical" evidence="5">
    <location>
        <begin position="261"/>
        <end position="284"/>
    </location>
</feature>
<dbReference type="AlphaFoldDB" id="A0A7C1FHH3"/>
<evidence type="ECO:0000259" key="6">
    <source>
        <dbReference type="PROSITE" id="PS50928"/>
    </source>
</evidence>
<evidence type="ECO:0000256" key="4">
    <source>
        <dbReference type="ARBA" id="ARBA00023136"/>
    </source>
</evidence>
<dbReference type="Pfam" id="PF00528">
    <property type="entry name" value="BPD_transp_1"/>
    <property type="match status" value="1"/>
</dbReference>
<dbReference type="PANTHER" id="PTHR43759">
    <property type="entry name" value="TREHALOSE TRANSPORT SYSTEM PERMEASE PROTEIN SUGA"/>
    <property type="match status" value="1"/>
</dbReference>
<comment type="similarity">
    <text evidence="5">Belongs to the binding-protein-dependent transport system permease family.</text>
</comment>
<dbReference type="SUPFAM" id="SSF161098">
    <property type="entry name" value="MetI-like"/>
    <property type="match status" value="1"/>
</dbReference>
<organism evidence="7">
    <name type="scientific">Caldilinea aerophila</name>
    <dbReference type="NCBI Taxonomy" id="133453"/>
    <lineage>
        <taxon>Bacteria</taxon>
        <taxon>Bacillati</taxon>
        <taxon>Chloroflexota</taxon>
        <taxon>Caldilineae</taxon>
        <taxon>Caldilineales</taxon>
        <taxon>Caldilineaceae</taxon>
        <taxon>Caldilinea</taxon>
    </lineage>
</organism>
<reference evidence="7" key="1">
    <citation type="journal article" date="2020" name="mSystems">
        <title>Genome- and Community-Level Interaction Insights into Carbon Utilization and Element Cycling Functions of Hydrothermarchaeota in Hydrothermal Sediment.</title>
        <authorList>
            <person name="Zhou Z."/>
            <person name="Liu Y."/>
            <person name="Xu W."/>
            <person name="Pan J."/>
            <person name="Luo Z.H."/>
            <person name="Li M."/>
        </authorList>
    </citation>
    <scope>NUCLEOTIDE SEQUENCE [LARGE SCALE GENOMIC DNA]</scope>
    <source>
        <strain evidence="7">SpSt-289</strain>
    </source>
</reference>
<dbReference type="PANTHER" id="PTHR43759:SF1">
    <property type="entry name" value="GLUCOSE IMPORT SYSTEM PERMEASE PROTEIN GLCT"/>
    <property type="match status" value="1"/>
</dbReference>
<dbReference type="CDD" id="cd06261">
    <property type="entry name" value="TM_PBP2"/>
    <property type="match status" value="1"/>
</dbReference>
<dbReference type="GO" id="GO:0055085">
    <property type="term" value="P:transmembrane transport"/>
    <property type="evidence" value="ECO:0007669"/>
    <property type="project" value="InterPro"/>
</dbReference>
<proteinExistence type="inferred from homology"/>
<dbReference type="SUPFAM" id="SSF160964">
    <property type="entry name" value="MalF N-terminal region-like"/>
    <property type="match status" value="1"/>
</dbReference>
<feature type="transmembrane region" description="Helical" evidence="5">
    <location>
        <begin position="148"/>
        <end position="181"/>
    </location>
</feature>
<dbReference type="Gene3D" id="1.10.3720.10">
    <property type="entry name" value="MetI-like"/>
    <property type="match status" value="1"/>
</dbReference>
<dbReference type="GO" id="GO:0005886">
    <property type="term" value="C:plasma membrane"/>
    <property type="evidence" value="ECO:0007669"/>
    <property type="project" value="UniProtKB-SubCell"/>
</dbReference>
<dbReference type="EMBL" id="DSMG01000163">
    <property type="protein sequence ID" value="HDX32859.1"/>
    <property type="molecule type" value="Genomic_DNA"/>
</dbReference>
<evidence type="ECO:0000313" key="7">
    <source>
        <dbReference type="EMBL" id="HDX32859.1"/>
    </source>
</evidence>
<dbReference type="PROSITE" id="PS50928">
    <property type="entry name" value="ABC_TM1"/>
    <property type="match status" value="1"/>
</dbReference>
<keyword evidence="2 5" id="KW-0812">Transmembrane</keyword>
<evidence type="ECO:0000256" key="3">
    <source>
        <dbReference type="ARBA" id="ARBA00022989"/>
    </source>
</evidence>
<comment type="caution">
    <text evidence="7">The sequence shown here is derived from an EMBL/GenBank/DDBJ whole genome shotgun (WGS) entry which is preliminary data.</text>
</comment>
<name>A0A7C1FHH3_9CHLR</name>
<feature type="transmembrane region" description="Helical" evidence="5">
    <location>
        <begin position="73"/>
        <end position="94"/>
    </location>
</feature>
<dbReference type="InterPro" id="IPR000515">
    <property type="entry name" value="MetI-like"/>
</dbReference>
<protein>
    <submittedName>
        <fullName evidence="7">Sugar ABC transporter permease</fullName>
    </submittedName>
</protein>
<feature type="transmembrane region" description="Helical" evidence="5">
    <location>
        <begin position="202"/>
        <end position="223"/>
    </location>
</feature>
<dbReference type="InterPro" id="IPR035906">
    <property type="entry name" value="MetI-like_sf"/>
</dbReference>
<evidence type="ECO:0000256" key="5">
    <source>
        <dbReference type="RuleBase" id="RU363032"/>
    </source>
</evidence>
<feature type="transmembrane region" description="Helical" evidence="5">
    <location>
        <begin position="106"/>
        <end position="128"/>
    </location>
</feature>
<dbReference type="InterPro" id="IPR052730">
    <property type="entry name" value="Sugar_ABC_transporter"/>
</dbReference>
<keyword evidence="4 5" id="KW-0472">Membrane</keyword>
<evidence type="ECO:0000256" key="1">
    <source>
        <dbReference type="ARBA" id="ARBA00004141"/>
    </source>
</evidence>
<sequence length="291" mass="32668">MSRFFDRHQRWLFPAPAVIFIVLMMIFPLAYTLWNSFSGWSLTAGRPNTFIGPQNYFDLMRDGRFWNAVWNTFYFTALAMALEMTLGVAMALLIDAKEYPGKRIVTSILLLPMMATPVAVAMVWLLMFEPTAGVINFVLGQLGLPKQLWIAGSATVIPSLVLVDVWEWTPLITLIVLAGLAGLPSEPFEAARVDGASYWQTLWRVTLPMLLPTISVAGLLRFIDCIKTFDIIYGMTGGGPGFNSETLNIYTYNQAFYYFNFGYASSLLVIFFTIVAGVSLLVAYSRRRLEV</sequence>